<reference evidence="6" key="1">
    <citation type="submission" date="2018-05" db="EMBL/GenBank/DDBJ databases">
        <title>Azospirillum thermophila sp. nov., a novel isolated from hot spring.</title>
        <authorList>
            <person name="Zhao Z."/>
        </authorList>
    </citation>
    <scope>NUCLEOTIDE SEQUENCE [LARGE SCALE GENOMIC DNA]</scope>
    <source>
        <strain evidence="6">CFH 70021</strain>
    </source>
</reference>
<dbReference type="PROSITE" id="PS51832">
    <property type="entry name" value="HD_GYP"/>
    <property type="match status" value="1"/>
</dbReference>
<gene>
    <name evidence="5" type="ORF">DEW08_03115</name>
</gene>
<proteinExistence type="predicted"/>
<evidence type="ECO:0000259" key="4">
    <source>
        <dbReference type="PROSITE" id="PS51832"/>
    </source>
</evidence>
<dbReference type="InterPro" id="IPR037522">
    <property type="entry name" value="HD_GYP_dom"/>
</dbReference>
<dbReference type="Gene3D" id="3.30.450.20">
    <property type="entry name" value="PAS domain"/>
    <property type="match status" value="1"/>
</dbReference>
<keyword evidence="2" id="KW-1133">Transmembrane helix</keyword>
<keyword evidence="2" id="KW-0472">Membrane</keyword>
<dbReference type="AlphaFoldDB" id="A0A2S2CLE9"/>
<dbReference type="InterPro" id="IPR006674">
    <property type="entry name" value="HD_domain"/>
</dbReference>
<dbReference type="PANTHER" id="PTHR43155">
    <property type="entry name" value="CYCLIC DI-GMP PHOSPHODIESTERASE PA4108-RELATED"/>
    <property type="match status" value="1"/>
</dbReference>
<dbReference type="EMBL" id="CP029352">
    <property type="protein sequence ID" value="AWK85301.1"/>
    <property type="molecule type" value="Genomic_DNA"/>
</dbReference>
<name>A0A2S2CLE9_9PROT</name>
<evidence type="ECO:0000256" key="2">
    <source>
        <dbReference type="SAM" id="Phobius"/>
    </source>
</evidence>
<dbReference type="GO" id="GO:0008081">
    <property type="term" value="F:phosphoric diester hydrolase activity"/>
    <property type="evidence" value="ECO:0007669"/>
    <property type="project" value="UniProtKB-ARBA"/>
</dbReference>
<dbReference type="PROSITE" id="PS51831">
    <property type="entry name" value="HD"/>
    <property type="match status" value="1"/>
</dbReference>
<dbReference type="SMART" id="SM00471">
    <property type="entry name" value="HDc"/>
    <property type="match status" value="1"/>
</dbReference>
<dbReference type="PANTHER" id="PTHR43155:SF2">
    <property type="entry name" value="CYCLIC DI-GMP PHOSPHODIESTERASE PA4108"/>
    <property type="match status" value="1"/>
</dbReference>
<dbReference type="InterPro" id="IPR003607">
    <property type="entry name" value="HD/PDEase_dom"/>
</dbReference>
<feature type="domain" description="HD-GYP" evidence="4">
    <location>
        <begin position="430"/>
        <end position="625"/>
    </location>
</feature>
<dbReference type="NCBIfam" id="TIGR00277">
    <property type="entry name" value="HDIG"/>
    <property type="match status" value="1"/>
</dbReference>
<dbReference type="Pfam" id="PF13487">
    <property type="entry name" value="HD_5"/>
    <property type="match status" value="1"/>
</dbReference>
<feature type="transmembrane region" description="Helical" evidence="2">
    <location>
        <begin position="147"/>
        <end position="167"/>
    </location>
</feature>
<evidence type="ECO:0000259" key="3">
    <source>
        <dbReference type="PROSITE" id="PS51831"/>
    </source>
</evidence>
<dbReference type="SUPFAM" id="SSF109604">
    <property type="entry name" value="HD-domain/PDEase-like"/>
    <property type="match status" value="1"/>
</dbReference>
<feature type="coiled-coil region" evidence="1">
    <location>
        <begin position="281"/>
        <end position="318"/>
    </location>
</feature>
<dbReference type="KEGG" id="azz:DEW08_03115"/>
<organism evidence="5 6">
    <name type="scientific">Azospirillum thermophilum</name>
    <dbReference type="NCBI Taxonomy" id="2202148"/>
    <lineage>
        <taxon>Bacteria</taxon>
        <taxon>Pseudomonadati</taxon>
        <taxon>Pseudomonadota</taxon>
        <taxon>Alphaproteobacteria</taxon>
        <taxon>Rhodospirillales</taxon>
        <taxon>Azospirillaceae</taxon>
        <taxon>Azospirillum</taxon>
    </lineage>
</organism>
<keyword evidence="2" id="KW-0812">Transmembrane</keyword>
<accession>A0A2S2CLE9</accession>
<dbReference type="Gene3D" id="1.10.3210.10">
    <property type="entry name" value="Hypothetical protein af1432"/>
    <property type="match status" value="1"/>
</dbReference>
<evidence type="ECO:0000313" key="6">
    <source>
        <dbReference type="Proteomes" id="UP000245629"/>
    </source>
</evidence>
<evidence type="ECO:0000256" key="1">
    <source>
        <dbReference type="SAM" id="Coils"/>
    </source>
</evidence>
<evidence type="ECO:0000313" key="5">
    <source>
        <dbReference type="EMBL" id="AWK85301.1"/>
    </source>
</evidence>
<dbReference type="InterPro" id="IPR006675">
    <property type="entry name" value="HDIG_dom"/>
</dbReference>
<keyword evidence="6" id="KW-1185">Reference proteome</keyword>
<dbReference type="SUPFAM" id="SSF55785">
    <property type="entry name" value="PYP-like sensor domain (PAS domain)"/>
    <property type="match status" value="1"/>
</dbReference>
<feature type="transmembrane region" description="Helical" evidence="2">
    <location>
        <begin position="22"/>
        <end position="41"/>
    </location>
</feature>
<dbReference type="Proteomes" id="UP000245629">
    <property type="component" value="Chromosome 1"/>
</dbReference>
<dbReference type="InterPro" id="IPR035965">
    <property type="entry name" value="PAS-like_dom_sf"/>
</dbReference>
<feature type="transmembrane region" description="Helical" evidence="2">
    <location>
        <begin position="80"/>
        <end position="98"/>
    </location>
</feature>
<dbReference type="Pfam" id="PF17159">
    <property type="entry name" value="MASE3"/>
    <property type="match status" value="1"/>
</dbReference>
<protein>
    <submittedName>
        <fullName evidence="5">Uncharacterized protein</fullName>
    </submittedName>
</protein>
<feature type="transmembrane region" description="Helical" evidence="2">
    <location>
        <begin position="213"/>
        <end position="232"/>
    </location>
</feature>
<feature type="transmembrane region" description="Helical" evidence="2">
    <location>
        <begin position="183"/>
        <end position="201"/>
    </location>
</feature>
<sequence>MVIMSASLAGPVREVSVADPRLPVPLALALAFSVAAGAFWVSRQNYLLFHSVVETFRVLTAASIFAIAWHSRRYLGGGNLWFLGVSFGCTGVITLFHMLAYKGMGVFPGADANLATQLWIASRGMGALAVCIAAFTPHRHFPPVPTLAGVAGVTGLLLASIFLYPVFPDCYVEGQGLTPFKRVSEYVIVAAFLTGLVGLHLHRDRHRPTSRTLVAMAFGLDALGDFAFTLYVDVYGTLNFLGHAFVTGSDMLVYTAIVRSGIRRPQNLVFWMMESDRRALRAVVERQNVKLLETASELQQEHAELEQTRQILDGYRARESAILDTVGEAILTLDAAGTVTFGNGAAQRLSPDLRVGEPAPAWLQSAIGAAGRGGQPEIELSLTASGGAGRTIELAVRPLPSDTGALVAVLRDVTGKRELERQALRHAAALRRSLVETIGVVSQMVAMRDPYTAGHQRRVACLAYEIAREMGLEEEEAVGIALAGTVHDIGKISVPAEVLNRPGRLTAIEYELLKTHAQAGYEIIKNAQLPWPVADMIHQHHEKLDGSGYPQGLKGEQIVRGARILAVADVVEAMASHRPYRPALGIEAALAEIERCAGVSLDAAAVAACTRLFRERGYAFSELDAVTFVLERVNAVP</sequence>
<feature type="domain" description="HD" evidence="3">
    <location>
        <begin position="452"/>
        <end position="574"/>
    </location>
</feature>
<dbReference type="InterPro" id="IPR033425">
    <property type="entry name" value="MASE3"/>
</dbReference>
<feature type="transmembrane region" description="Helical" evidence="2">
    <location>
        <begin position="118"/>
        <end position="135"/>
    </location>
</feature>
<dbReference type="CDD" id="cd00077">
    <property type="entry name" value="HDc"/>
    <property type="match status" value="1"/>
</dbReference>
<keyword evidence="1" id="KW-0175">Coiled coil</keyword>